<evidence type="ECO:0000256" key="1">
    <source>
        <dbReference type="ARBA" id="ARBA00004191"/>
    </source>
</evidence>
<feature type="region of interest" description="Disordered" evidence="8">
    <location>
        <begin position="52"/>
        <end position="80"/>
    </location>
</feature>
<gene>
    <name evidence="9" type="ORF">SAMN06309945_1149</name>
</gene>
<keyword evidence="4" id="KW-0964">Secreted</keyword>
<dbReference type="PANTHER" id="PTHR31956">
    <property type="entry name" value="NON-SPECIFIC PHOSPHOLIPASE C4-RELATED"/>
    <property type="match status" value="1"/>
</dbReference>
<evidence type="ECO:0000313" key="9">
    <source>
        <dbReference type="EMBL" id="SKC45615.1"/>
    </source>
</evidence>
<evidence type="ECO:0000256" key="6">
    <source>
        <dbReference type="ARBA" id="ARBA00023026"/>
    </source>
</evidence>
<dbReference type="PROSITE" id="PS51318">
    <property type="entry name" value="TAT"/>
    <property type="match status" value="1"/>
</dbReference>
<dbReference type="Proteomes" id="UP000190857">
    <property type="component" value="Unassembled WGS sequence"/>
</dbReference>
<dbReference type="InterPro" id="IPR017850">
    <property type="entry name" value="Alkaline_phosphatase_core_sf"/>
</dbReference>
<dbReference type="GO" id="GO:0034480">
    <property type="term" value="F:phosphatidylcholine phospholipase C activity"/>
    <property type="evidence" value="ECO:0007669"/>
    <property type="project" value="UniProtKB-EC"/>
</dbReference>
<keyword evidence="10" id="KW-1185">Reference proteome</keyword>
<comment type="catalytic activity">
    <reaction evidence="7">
        <text>a 1,2-diacyl-sn-glycero-3-phosphocholine + H2O = phosphocholine + a 1,2-diacyl-sn-glycerol + H(+)</text>
        <dbReference type="Rhea" id="RHEA:10604"/>
        <dbReference type="ChEBI" id="CHEBI:15377"/>
        <dbReference type="ChEBI" id="CHEBI:15378"/>
        <dbReference type="ChEBI" id="CHEBI:17815"/>
        <dbReference type="ChEBI" id="CHEBI:57643"/>
        <dbReference type="ChEBI" id="CHEBI:295975"/>
        <dbReference type="EC" id="3.1.4.3"/>
    </reaction>
    <physiologicalReaction direction="left-to-right" evidence="7">
        <dbReference type="Rhea" id="RHEA:10605"/>
    </physiologicalReaction>
</comment>
<dbReference type="PANTHER" id="PTHR31956:SF1">
    <property type="entry name" value="NON-SPECIFIC PHOSPHOLIPASE C1"/>
    <property type="match status" value="1"/>
</dbReference>
<evidence type="ECO:0000313" key="10">
    <source>
        <dbReference type="Proteomes" id="UP000190857"/>
    </source>
</evidence>
<comment type="subcellular location">
    <subcellularLocation>
        <location evidence="1">Secreted</location>
        <location evidence="1">Cell wall</location>
    </subcellularLocation>
</comment>
<dbReference type="Pfam" id="PF04185">
    <property type="entry name" value="Phosphoesterase"/>
    <property type="match status" value="1"/>
</dbReference>
<proteinExistence type="inferred from homology"/>
<dbReference type="GO" id="GO:0009395">
    <property type="term" value="P:phospholipid catabolic process"/>
    <property type="evidence" value="ECO:0007669"/>
    <property type="project" value="TreeGrafter"/>
</dbReference>
<feature type="region of interest" description="Disordered" evidence="8">
    <location>
        <begin position="1"/>
        <end position="27"/>
    </location>
</feature>
<reference evidence="9 10" key="1">
    <citation type="submission" date="2017-02" db="EMBL/GenBank/DDBJ databases">
        <authorList>
            <person name="Peterson S.W."/>
        </authorList>
    </citation>
    <scope>NUCLEOTIDE SEQUENCE [LARGE SCALE GENOMIC DNA]</scope>
    <source>
        <strain evidence="9 10">VKM Ac-2059</strain>
    </source>
</reference>
<dbReference type="STRING" id="123320.SAMN06309945_1149"/>
<name>A0A1T5J2C1_9MICO</name>
<keyword evidence="5" id="KW-0378">Hydrolase</keyword>
<feature type="region of interest" description="Disordered" evidence="8">
    <location>
        <begin position="432"/>
        <end position="475"/>
    </location>
</feature>
<evidence type="ECO:0000256" key="8">
    <source>
        <dbReference type="SAM" id="MobiDB-lite"/>
    </source>
</evidence>
<evidence type="ECO:0000256" key="3">
    <source>
        <dbReference type="ARBA" id="ARBA00012018"/>
    </source>
</evidence>
<dbReference type="InterPro" id="IPR007312">
    <property type="entry name" value="Phosphoesterase"/>
</dbReference>
<comment type="similarity">
    <text evidence="2">Belongs to the bacterial phospholipase C family.</text>
</comment>
<sequence>MARRKDSGQPGEGANDRPANPSRRSFLRGAGIAAASTAAAGAAVGVGAAAVNGAPATSDPRSSVNRPASTPAPTLPPRPGGPGFDHLVVVMFENRSFDNIFGYLYDDQTLPEGQKFDGLHGGDHANTAPDGTRVPAHPYTGSTDQIMSSPQPDPGEEYPHVNTQLFGTVAPGSNRSLKAQRMTKPFNAPADTSRPTMSGFVDDYVNNYLSDHQGELPSPDQYGVVMGSFTPDMLPVFSTLAREFAVYDNWHCAVPSQTFCNRSFFHASTSHGFVTNHGDGGYGKWLREENAAPTIFNRLGEAGLTWRVYYDRRQVVSMTGLIHGRALEPFWKSNFRTMEQFYRDVETGKLPDYAFIEPRMVYDHNDMHPPVGPFTETDYDGRVVTGGAISDVRAGERLLHQVYSAVRASASETGSNALNTLLLATFDEHGGTYDHVPPPAATPPGGGKDGDADGGTDGDTVDRSGSERERRRPNEMDFTFDRLGVRVPAVAISAYTKKGSVINDLMHHGSVISTLAGAHGLEPLTARDAGAPTLQNAVMLEEPRQVTDWPQTHPQYVPANPEADLPDDSPFPFGQEERPLSAPGVGLVGMLTARFAPGEKIPETYAEARATLDRHGRALFGTTD</sequence>
<feature type="region of interest" description="Disordered" evidence="8">
    <location>
        <begin position="115"/>
        <end position="156"/>
    </location>
</feature>
<keyword evidence="4" id="KW-0134">Cell wall</keyword>
<dbReference type="InterPro" id="IPR006311">
    <property type="entry name" value="TAT_signal"/>
</dbReference>
<dbReference type="EC" id="3.1.4.3" evidence="3"/>
<dbReference type="EMBL" id="FUZP01000001">
    <property type="protein sequence ID" value="SKC45615.1"/>
    <property type="molecule type" value="Genomic_DNA"/>
</dbReference>
<protein>
    <recommendedName>
        <fullName evidence="3">phospholipase C</fullName>
        <ecNumber evidence="3">3.1.4.3</ecNumber>
    </recommendedName>
</protein>
<dbReference type="Gene3D" id="3.40.720.10">
    <property type="entry name" value="Alkaline Phosphatase, subunit A"/>
    <property type="match status" value="2"/>
</dbReference>
<dbReference type="AlphaFoldDB" id="A0A1T5J2C1"/>
<feature type="compositionally biased region" description="Polar residues" evidence="8">
    <location>
        <begin position="140"/>
        <end position="150"/>
    </location>
</feature>
<evidence type="ECO:0000256" key="7">
    <source>
        <dbReference type="ARBA" id="ARBA00048421"/>
    </source>
</evidence>
<accession>A0A1T5J2C1</accession>
<organism evidence="9 10">
    <name type="scientific">Okibacterium fritillariae</name>
    <dbReference type="NCBI Taxonomy" id="123320"/>
    <lineage>
        <taxon>Bacteria</taxon>
        <taxon>Bacillati</taxon>
        <taxon>Actinomycetota</taxon>
        <taxon>Actinomycetes</taxon>
        <taxon>Micrococcales</taxon>
        <taxon>Microbacteriaceae</taxon>
        <taxon>Okibacterium</taxon>
    </lineage>
</organism>
<dbReference type="OrthoDB" id="4181857at2"/>
<keyword evidence="6" id="KW-0843">Virulence</keyword>
<evidence type="ECO:0000256" key="4">
    <source>
        <dbReference type="ARBA" id="ARBA00022512"/>
    </source>
</evidence>
<evidence type="ECO:0000256" key="2">
    <source>
        <dbReference type="ARBA" id="ARBA00009717"/>
    </source>
</evidence>
<feature type="compositionally biased region" description="Basic and acidic residues" evidence="8">
    <location>
        <begin position="460"/>
        <end position="475"/>
    </location>
</feature>
<evidence type="ECO:0000256" key="5">
    <source>
        <dbReference type="ARBA" id="ARBA00022801"/>
    </source>
</evidence>
<dbReference type="RefSeq" id="WP_079727244.1">
    <property type="nucleotide sequence ID" value="NZ_FUZP01000001.1"/>
</dbReference>